<name>A0A6G6Y0G1_9CAUD</name>
<dbReference type="Proteomes" id="UP000500911">
    <property type="component" value="Segment"/>
</dbReference>
<dbReference type="EMBL" id="MT006240">
    <property type="protein sequence ID" value="QIG78297.1"/>
    <property type="molecule type" value="Genomic_DNA"/>
</dbReference>
<protein>
    <submittedName>
        <fullName evidence="1">Uncharacterized protein</fullName>
    </submittedName>
</protein>
<keyword evidence="2" id="KW-1185">Reference proteome</keyword>
<sequence length="114" mass="12935">MQAIKDELTESMDDAVELASAVVADWSGHMDVTVRPEYMAIVVTCGPVRLWIKAPYGSSLITAYFPVSGYAESCDIEHENKLGEYFTMIQSSDMEQLRYDIMNWIRVRLVMSCL</sequence>
<reference evidence="1 2" key="1">
    <citation type="submission" date="2020-01" db="EMBL/GenBank/DDBJ databases">
        <title>Honey bees harbor a diverse gut virome engaging in nested strain-level interactions with the microbiota.</title>
        <authorList>
            <person name="Bonilla-Rosso G."/>
            <person name="Steiner T."/>
            <person name="Wichmann F."/>
            <person name="Bexkens E."/>
            <person name="Engel P."/>
        </authorList>
    </citation>
    <scope>NUCLEOTIDE SEQUENCE [LARGE SCALE GENOMIC DNA]</scope>
</reference>
<proteinExistence type="predicted"/>
<evidence type="ECO:0000313" key="2">
    <source>
        <dbReference type="Proteomes" id="UP000500911"/>
    </source>
</evidence>
<gene>
    <name evidence="1" type="ORF">BAAR0010003c01_00002</name>
</gene>
<organism evidence="1 2">
    <name type="scientific">Bifidobacterium phage BadAargau2</name>
    <dbReference type="NCBI Taxonomy" id="2713242"/>
    <lineage>
        <taxon>Viruses</taxon>
        <taxon>Duplodnaviria</taxon>
        <taxon>Heunggongvirae</taxon>
        <taxon>Uroviricota</taxon>
        <taxon>Caudoviricetes</taxon>
        <taxon>Badaztecvirus</taxon>
        <taxon>Badaztecvirus badaargau2</taxon>
    </lineage>
</organism>
<accession>A0A6G6Y0G1</accession>
<evidence type="ECO:0000313" key="1">
    <source>
        <dbReference type="EMBL" id="QIG78297.1"/>
    </source>
</evidence>